<comment type="caution">
    <text evidence="2">The sequence shown here is derived from an EMBL/GenBank/DDBJ whole genome shotgun (WGS) entry which is preliminary data.</text>
</comment>
<evidence type="ECO:0000313" key="2">
    <source>
        <dbReference type="EMBL" id="TSE02766.1"/>
    </source>
</evidence>
<evidence type="ECO:0008006" key="4">
    <source>
        <dbReference type="Google" id="ProtNLM"/>
    </source>
</evidence>
<dbReference type="OrthoDB" id="1154186at2"/>
<keyword evidence="3" id="KW-1185">Reference proteome</keyword>
<reference evidence="2 3" key="1">
    <citation type="submission" date="2019-07" db="EMBL/GenBank/DDBJ databases">
        <title>The draft genome sequence of Aquimarina algiphila M91.</title>
        <authorList>
            <person name="Meng X."/>
        </authorList>
    </citation>
    <scope>NUCLEOTIDE SEQUENCE [LARGE SCALE GENOMIC DNA]</scope>
    <source>
        <strain evidence="2 3">M91</strain>
    </source>
</reference>
<proteinExistence type="predicted"/>
<evidence type="ECO:0000313" key="3">
    <source>
        <dbReference type="Proteomes" id="UP000318833"/>
    </source>
</evidence>
<name>A0A554VA87_9FLAO</name>
<evidence type="ECO:0000256" key="1">
    <source>
        <dbReference type="SAM" id="Phobius"/>
    </source>
</evidence>
<keyword evidence="1" id="KW-1133">Transmembrane helix</keyword>
<dbReference type="EMBL" id="VLNR01000144">
    <property type="protein sequence ID" value="TSE02766.1"/>
    <property type="molecule type" value="Genomic_DNA"/>
</dbReference>
<sequence length="303" mass="34142">MQAQTKRHINSGVQYNALFPKSIRNDAVIVGPGKARLQDTLQLMQKVIAETLNDTAVLAKKLNTKGLYEVCRNIWNFVYGHIQYTMDATGIEQVRRPSRTWADRTTGVDCDCYTVFIGSILINLGIPYQMRITKYGGKKHFQHIYPIVPFKGGHITIDCVADRFNYEVPYSEKKDIDPEKSILLEELSGLSGVDMAAISLDALQQPKLPLRRITQTAEIPRCTVRDTVPNTSKKSTIPGKIASPFRFDDIYTNSNMKKKDDFDLLNFLIISGISVAAGIGVLRLFTKKTKASRKRNQQLKAKQ</sequence>
<protein>
    <recommendedName>
        <fullName evidence="4">Transglutaminase domain-containing protein</fullName>
    </recommendedName>
</protein>
<organism evidence="2 3">
    <name type="scientific">Aquimarina algiphila</name>
    <dbReference type="NCBI Taxonomy" id="2047982"/>
    <lineage>
        <taxon>Bacteria</taxon>
        <taxon>Pseudomonadati</taxon>
        <taxon>Bacteroidota</taxon>
        <taxon>Flavobacteriia</taxon>
        <taxon>Flavobacteriales</taxon>
        <taxon>Flavobacteriaceae</taxon>
        <taxon>Aquimarina</taxon>
    </lineage>
</organism>
<accession>A0A554VA87</accession>
<gene>
    <name evidence="2" type="ORF">FOF46_30520</name>
</gene>
<keyword evidence="1" id="KW-0812">Transmembrane</keyword>
<dbReference type="RefSeq" id="WP_143919199.1">
    <property type="nucleotide sequence ID" value="NZ_CANMXV010000021.1"/>
</dbReference>
<keyword evidence="1" id="KW-0472">Membrane</keyword>
<dbReference type="AlphaFoldDB" id="A0A554VA87"/>
<feature type="transmembrane region" description="Helical" evidence="1">
    <location>
        <begin position="264"/>
        <end position="285"/>
    </location>
</feature>
<dbReference type="Proteomes" id="UP000318833">
    <property type="component" value="Unassembled WGS sequence"/>
</dbReference>